<accession>A0A1G2QDU2</accession>
<dbReference type="EMBL" id="MHTH01000014">
    <property type="protein sequence ID" value="OHA58131.1"/>
    <property type="molecule type" value="Genomic_DNA"/>
</dbReference>
<comment type="caution">
    <text evidence="1">The sequence shown here is derived from an EMBL/GenBank/DDBJ whole genome shotgun (WGS) entry which is preliminary data.</text>
</comment>
<reference evidence="1 2" key="1">
    <citation type="journal article" date="2016" name="Nat. Commun.">
        <title>Thousands of microbial genomes shed light on interconnected biogeochemical processes in an aquifer system.</title>
        <authorList>
            <person name="Anantharaman K."/>
            <person name="Brown C.T."/>
            <person name="Hug L.A."/>
            <person name="Sharon I."/>
            <person name="Castelle C.J."/>
            <person name="Probst A.J."/>
            <person name="Thomas B.C."/>
            <person name="Singh A."/>
            <person name="Wilkins M.J."/>
            <person name="Karaoz U."/>
            <person name="Brodie E.L."/>
            <person name="Williams K.H."/>
            <person name="Hubbard S.S."/>
            <person name="Banfield J.F."/>
        </authorList>
    </citation>
    <scope>NUCLEOTIDE SEQUENCE [LARGE SCALE GENOMIC DNA]</scope>
</reference>
<protein>
    <recommendedName>
        <fullName evidence="3">Ribosome-binding factor A</fullName>
    </recommendedName>
</protein>
<sequence>MNLHQQKSLSLIRELAARFFRDQTSTKSLVTVTNCLPSRDGKKVTILITVLPEKFEAEALFFARRHRTELREFIKTHSRLQILPFFEVELDLIEKGWNLADKVKDNGKKLKKK</sequence>
<proteinExistence type="predicted"/>
<dbReference type="Proteomes" id="UP000176222">
    <property type="component" value="Unassembled WGS sequence"/>
</dbReference>
<dbReference type="InterPro" id="IPR023799">
    <property type="entry name" value="RbfA_dom_sf"/>
</dbReference>
<evidence type="ECO:0000313" key="2">
    <source>
        <dbReference type="Proteomes" id="UP000176222"/>
    </source>
</evidence>
<dbReference type="STRING" id="1802436.A2370_02250"/>
<organism evidence="1 2">
    <name type="scientific">Candidatus Vogelbacteria bacterium RIFOXYB1_FULL_42_16</name>
    <dbReference type="NCBI Taxonomy" id="1802436"/>
    <lineage>
        <taxon>Bacteria</taxon>
        <taxon>Candidatus Vogeliibacteriota</taxon>
    </lineage>
</organism>
<evidence type="ECO:0000313" key="1">
    <source>
        <dbReference type="EMBL" id="OHA58131.1"/>
    </source>
</evidence>
<dbReference type="InterPro" id="IPR015946">
    <property type="entry name" value="KH_dom-like_a/b"/>
</dbReference>
<dbReference type="Gene3D" id="3.30.300.20">
    <property type="match status" value="1"/>
</dbReference>
<name>A0A1G2QDU2_9BACT</name>
<dbReference type="AlphaFoldDB" id="A0A1G2QDU2"/>
<dbReference type="SUPFAM" id="SSF89919">
    <property type="entry name" value="Ribosome-binding factor A, RbfA"/>
    <property type="match status" value="1"/>
</dbReference>
<evidence type="ECO:0008006" key="3">
    <source>
        <dbReference type="Google" id="ProtNLM"/>
    </source>
</evidence>
<gene>
    <name evidence="1" type="ORF">A2370_02250</name>
</gene>